<dbReference type="KEGG" id="aaco:K1I37_14215"/>
<dbReference type="RefSeq" id="WP_021295011.1">
    <property type="nucleotide sequence ID" value="NZ_AURB01000027.1"/>
</dbReference>
<dbReference type="GO" id="GO:0005886">
    <property type="term" value="C:plasma membrane"/>
    <property type="evidence" value="ECO:0007669"/>
    <property type="project" value="UniProtKB-SubCell"/>
</dbReference>
<dbReference type="EMBL" id="CP080467">
    <property type="protein sequence ID" value="UNO47833.1"/>
    <property type="molecule type" value="Genomic_DNA"/>
</dbReference>
<feature type="domain" description="Integral membrane bound transporter" evidence="7">
    <location>
        <begin position="35"/>
        <end position="154"/>
    </location>
</feature>
<dbReference type="OrthoDB" id="2931138at2"/>
<evidence type="ECO:0000313" key="9">
    <source>
        <dbReference type="Proteomes" id="UP000829401"/>
    </source>
</evidence>
<keyword evidence="2" id="KW-1003">Cell membrane</keyword>
<evidence type="ECO:0000256" key="1">
    <source>
        <dbReference type="ARBA" id="ARBA00004651"/>
    </source>
</evidence>
<evidence type="ECO:0000256" key="2">
    <source>
        <dbReference type="ARBA" id="ARBA00022475"/>
    </source>
</evidence>
<dbReference type="InterPro" id="IPR049453">
    <property type="entry name" value="Memb_transporter_dom"/>
</dbReference>
<dbReference type="AlphaFoldDB" id="T0CK14"/>
<comment type="subcellular location">
    <subcellularLocation>
        <location evidence="1">Cell membrane</location>
        <topology evidence="1">Multi-pass membrane protein</topology>
    </subcellularLocation>
</comment>
<accession>T0CK14</accession>
<evidence type="ECO:0000256" key="6">
    <source>
        <dbReference type="ARBA" id="ARBA00043993"/>
    </source>
</evidence>
<dbReference type="PANTHER" id="PTHR30509:SF9">
    <property type="entry name" value="MULTIDRUG RESISTANCE PROTEIN MDTO"/>
    <property type="match status" value="1"/>
</dbReference>
<name>T0CK14_ALIAG</name>
<organism evidence="8 9">
    <name type="scientific">Alicyclobacillus acidoterrestris (strain ATCC 49025 / DSM 3922 / CIP 106132 / NCIMB 13137 / GD3B)</name>
    <dbReference type="NCBI Taxonomy" id="1356854"/>
    <lineage>
        <taxon>Bacteria</taxon>
        <taxon>Bacillati</taxon>
        <taxon>Bacillota</taxon>
        <taxon>Bacilli</taxon>
        <taxon>Bacillales</taxon>
        <taxon>Alicyclobacillaceae</taxon>
        <taxon>Alicyclobacillus</taxon>
    </lineage>
</organism>
<keyword evidence="4" id="KW-1133">Transmembrane helix</keyword>
<proteinExistence type="inferred from homology"/>
<keyword evidence="3" id="KW-0812">Transmembrane</keyword>
<evidence type="ECO:0000313" key="8">
    <source>
        <dbReference type="EMBL" id="UNO47833.1"/>
    </source>
</evidence>
<gene>
    <name evidence="8" type="ORF">K1I37_14215</name>
</gene>
<dbReference type="eggNOG" id="COG4129">
    <property type="taxonomic scope" value="Bacteria"/>
</dbReference>
<keyword evidence="5" id="KW-0472">Membrane</keyword>
<dbReference type="PANTHER" id="PTHR30509">
    <property type="entry name" value="P-HYDROXYBENZOIC ACID EFFLUX PUMP SUBUNIT-RELATED"/>
    <property type="match status" value="1"/>
</dbReference>
<dbReference type="Pfam" id="PF13515">
    <property type="entry name" value="FUSC_2"/>
    <property type="match status" value="1"/>
</dbReference>
<accession>A0A9E6ZG80</accession>
<evidence type="ECO:0000256" key="3">
    <source>
        <dbReference type="ARBA" id="ARBA00022692"/>
    </source>
</evidence>
<comment type="similarity">
    <text evidence="6">Belongs to the YccS/YhfK family.</text>
</comment>
<reference evidence="9" key="1">
    <citation type="journal article" date="2022" name="G3 (Bethesda)">
        <title>Unveiling the complete genome sequence of Alicyclobacillus acidoterrestris DSM 3922T, a taint-producing strain.</title>
        <authorList>
            <person name="Leonardo I.C."/>
            <person name="Barreto Crespo M.T."/>
            <person name="Gaspar F.B."/>
        </authorList>
    </citation>
    <scope>NUCLEOTIDE SEQUENCE [LARGE SCALE GENOMIC DNA]</scope>
    <source>
        <strain evidence="9">DSM 3922</strain>
    </source>
</reference>
<sequence>MARHDVGRSKTKRWWNYVGRTADVWKTTLGSVVVWEVARVTGSRHPYLAPLTFILCLQATVGQSVRYAVYRSAGTVIGVFLIGAFAKWIPITAWALGIALLLTTVLMKCFRANAMLTHQVALSVLFVMYFEQHSAGYAWDRAKDTLIGAVVGVAFVVLLFPPSPLNKARQAMDALGQHFVDALHKVADSPTDELREGELNQVTMALLDEMQYVADSLNTAKQDAPWLLYTKKVHVQRLDETFLLFREVCVHFVVFVERFAGPMSPEQRAQWRECLRRFANQLSITLGAKAHAPSSNFASNLPQSDALHEELERLLRALRCSNDA</sequence>
<dbReference type="Proteomes" id="UP000829401">
    <property type="component" value="Chromosome"/>
</dbReference>
<evidence type="ECO:0000256" key="4">
    <source>
        <dbReference type="ARBA" id="ARBA00022989"/>
    </source>
</evidence>
<dbReference type="STRING" id="1356854.N007_19295"/>
<protein>
    <submittedName>
        <fullName evidence="8">FUSC family protein</fullName>
    </submittedName>
</protein>
<keyword evidence="9" id="KW-1185">Reference proteome</keyword>
<evidence type="ECO:0000256" key="5">
    <source>
        <dbReference type="ARBA" id="ARBA00023136"/>
    </source>
</evidence>
<evidence type="ECO:0000259" key="7">
    <source>
        <dbReference type="Pfam" id="PF13515"/>
    </source>
</evidence>